<evidence type="ECO:0000256" key="1">
    <source>
        <dbReference type="SAM" id="MobiDB-lite"/>
    </source>
</evidence>
<sequence length="161" mass="16965">MSRRSGPGRHGGVGQATNTAPTSLRAVADEITARLVGLPLDYSATVDAIAALLTGDPRNEDHVRAVVTGIVTTALGDPFREVNANQWRTRLPGWVRPPMVGATVRQLVNAGLLVTTDRHVRSTDTHGRNGNKFCPIYALNLAALVPNEPDAADPSAASRGA</sequence>
<organism evidence="2 3">
    <name type="scientific">Kutzneria buriramensis</name>
    <dbReference type="NCBI Taxonomy" id="1045776"/>
    <lineage>
        <taxon>Bacteria</taxon>
        <taxon>Bacillati</taxon>
        <taxon>Actinomycetota</taxon>
        <taxon>Actinomycetes</taxon>
        <taxon>Pseudonocardiales</taxon>
        <taxon>Pseudonocardiaceae</taxon>
        <taxon>Kutzneria</taxon>
    </lineage>
</organism>
<reference evidence="2 3" key="1">
    <citation type="submission" date="2018-08" db="EMBL/GenBank/DDBJ databases">
        <title>Genomic Encyclopedia of Archaeal and Bacterial Type Strains, Phase II (KMG-II): from individual species to whole genera.</title>
        <authorList>
            <person name="Goeker M."/>
        </authorList>
    </citation>
    <scope>NUCLEOTIDE SEQUENCE [LARGE SCALE GENOMIC DNA]</scope>
    <source>
        <strain evidence="2 3">DSM 45791</strain>
    </source>
</reference>
<name>A0A3E0HCX2_9PSEU</name>
<gene>
    <name evidence="2" type="ORF">BCF44_110192</name>
</gene>
<dbReference type="AlphaFoldDB" id="A0A3E0HCX2"/>
<evidence type="ECO:0000313" key="3">
    <source>
        <dbReference type="Proteomes" id="UP000256269"/>
    </source>
</evidence>
<keyword evidence="3" id="KW-1185">Reference proteome</keyword>
<comment type="caution">
    <text evidence="2">The sequence shown here is derived from an EMBL/GenBank/DDBJ whole genome shotgun (WGS) entry which is preliminary data.</text>
</comment>
<dbReference type="EMBL" id="QUNO01000010">
    <property type="protein sequence ID" value="REH42695.1"/>
    <property type="molecule type" value="Genomic_DNA"/>
</dbReference>
<protein>
    <submittedName>
        <fullName evidence="2">Uncharacterized protein</fullName>
    </submittedName>
</protein>
<proteinExistence type="predicted"/>
<dbReference type="Proteomes" id="UP000256269">
    <property type="component" value="Unassembled WGS sequence"/>
</dbReference>
<accession>A0A3E0HCX2</accession>
<evidence type="ECO:0000313" key="2">
    <source>
        <dbReference type="EMBL" id="REH42695.1"/>
    </source>
</evidence>
<feature type="region of interest" description="Disordered" evidence="1">
    <location>
        <begin position="1"/>
        <end position="21"/>
    </location>
</feature>